<keyword evidence="3" id="KW-1185">Reference proteome</keyword>
<sequence>MPLETNSIRESESLVKCVVAATKTERKPTVIIIGDDTKYTVYENVLIKESLTKVLSEEYVPQIILHKLQILNETANKFKGNVLVVIFVHNCETFEQLDVIANNKKLKYLIILYKYEDCNMALEIVGWTLQNYDATFIFQSENRTIYKFQTTIPNIDESTCDYDVKVKPTLINTCFNGTLDKPVIFPTKEIKNLKECPFRVGMATLYPYSVIENKESFRNLQQINESQIRGSDFEIIKIFSSIINASLNMYYIYREEKNPYLRNDFISYIFNGSIDACAGGLYRIYGDLISYSGAYNRQAVIWVYGVEREPRSLRTIVGPPQMFKTNDEVMESGRTPYLNYDTKFFVNDAKYIAFAKTALNCTGFEEYEDLAISNNGVTCIIEGYFYPLQAFTAVENEARVLRASENVLITYHNMIIRSDSPFVRKFQNIVVSLFEAGICDKLYVEAIGLLVVAKAKSANENIMANSYSCEFGCAITIAQIAGAIYVWIVGCTLSFIVFLIEIMGNKKSMGQSP</sequence>
<name>A0AAV1KY04_9NEOP</name>
<protein>
    <submittedName>
        <fullName evidence="2">Uncharacterized protein</fullName>
    </submittedName>
</protein>
<keyword evidence="1" id="KW-0812">Transmembrane</keyword>
<evidence type="ECO:0000256" key="1">
    <source>
        <dbReference type="SAM" id="Phobius"/>
    </source>
</evidence>
<keyword evidence="1" id="KW-0472">Membrane</keyword>
<feature type="transmembrane region" description="Helical" evidence="1">
    <location>
        <begin position="477"/>
        <end position="500"/>
    </location>
</feature>
<evidence type="ECO:0000313" key="2">
    <source>
        <dbReference type="EMBL" id="CAK1586717.1"/>
    </source>
</evidence>
<accession>A0AAV1KY04</accession>
<dbReference type="EMBL" id="CAVLGL010000081">
    <property type="protein sequence ID" value="CAK1586717.1"/>
    <property type="molecule type" value="Genomic_DNA"/>
</dbReference>
<dbReference type="AlphaFoldDB" id="A0AAV1KY04"/>
<comment type="caution">
    <text evidence="2">The sequence shown here is derived from an EMBL/GenBank/DDBJ whole genome shotgun (WGS) entry which is preliminary data.</text>
</comment>
<evidence type="ECO:0000313" key="3">
    <source>
        <dbReference type="Proteomes" id="UP001314205"/>
    </source>
</evidence>
<gene>
    <name evidence="2" type="ORF">PARMNEM_LOCUS7626</name>
</gene>
<organism evidence="2 3">
    <name type="scientific">Parnassius mnemosyne</name>
    <name type="common">clouded apollo</name>
    <dbReference type="NCBI Taxonomy" id="213953"/>
    <lineage>
        <taxon>Eukaryota</taxon>
        <taxon>Metazoa</taxon>
        <taxon>Ecdysozoa</taxon>
        <taxon>Arthropoda</taxon>
        <taxon>Hexapoda</taxon>
        <taxon>Insecta</taxon>
        <taxon>Pterygota</taxon>
        <taxon>Neoptera</taxon>
        <taxon>Endopterygota</taxon>
        <taxon>Lepidoptera</taxon>
        <taxon>Glossata</taxon>
        <taxon>Ditrysia</taxon>
        <taxon>Papilionoidea</taxon>
        <taxon>Papilionidae</taxon>
        <taxon>Parnassiinae</taxon>
        <taxon>Parnassini</taxon>
        <taxon>Parnassius</taxon>
        <taxon>Driopa</taxon>
    </lineage>
</organism>
<keyword evidence="1" id="KW-1133">Transmembrane helix</keyword>
<reference evidence="2 3" key="1">
    <citation type="submission" date="2023-11" db="EMBL/GenBank/DDBJ databases">
        <authorList>
            <person name="Hedman E."/>
            <person name="Englund M."/>
            <person name="Stromberg M."/>
            <person name="Nyberg Akerstrom W."/>
            <person name="Nylinder S."/>
            <person name="Jareborg N."/>
            <person name="Kallberg Y."/>
            <person name="Kronander E."/>
        </authorList>
    </citation>
    <scope>NUCLEOTIDE SEQUENCE [LARGE SCALE GENOMIC DNA]</scope>
</reference>
<dbReference type="Proteomes" id="UP001314205">
    <property type="component" value="Unassembled WGS sequence"/>
</dbReference>
<proteinExistence type="predicted"/>